<comment type="caution">
    <text evidence="9">The sequence shown here is derived from an EMBL/GenBank/DDBJ whole genome shotgun (WGS) entry which is preliminary data.</text>
</comment>
<dbReference type="Proteomes" id="UP000826651">
    <property type="component" value="Unassembled WGS sequence"/>
</dbReference>
<feature type="transmembrane region" description="Helical" evidence="7">
    <location>
        <begin position="116"/>
        <end position="137"/>
    </location>
</feature>
<protein>
    <submittedName>
        <fullName evidence="9">Sugar ABC transporter permease</fullName>
    </submittedName>
</protein>
<evidence type="ECO:0000256" key="6">
    <source>
        <dbReference type="ARBA" id="ARBA00023136"/>
    </source>
</evidence>
<dbReference type="SUPFAM" id="SSF161098">
    <property type="entry name" value="MetI-like"/>
    <property type="match status" value="1"/>
</dbReference>
<dbReference type="PANTHER" id="PTHR43005:SF1">
    <property type="entry name" value="SPERMIDINE_PUTRESCINE TRANSPORT SYSTEM PERMEASE PROTEIN"/>
    <property type="match status" value="1"/>
</dbReference>
<feature type="transmembrane region" description="Helical" evidence="7">
    <location>
        <begin position="213"/>
        <end position="234"/>
    </location>
</feature>
<dbReference type="PROSITE" id="PS50928">
    <property type="entry name" value="ABC_TM1"/>
    <property type="match status" value="1"/>
</dbReference>
<evidence type="ECO:0000259" key="8">
    <source>
        <dbReference type="PROSITE" id="PS50928"/>
    </source>
</evidence>
<keyword evidence="4 7" id="KW-0812">Transmembrane</keyword>
<organism evidence="9 10">
    <name type="scientific">Occultella gossypii</name>
    <dbReference type="NCBI Taxonomy" id="2800820"/>
    <lineage>
        <taxon>Bacteria</taxon>
        <taxon>Bacillati</taxon>
        <taxon>Actinomycetota</taxon>
        <taxon>Actinomycetes</taxon>
        <taxon>Micrococcales</taxon>
        <taxon>Ruaniaceae</taxon>
        <taxon>Occultella</taxon>
    </lineage>
</organism>
<dbReference type="Gene3D" id="1.10.3720.10">
    <property type="entry name" value="MetI-like"/>
    <property type="match status" value="1"/>
</dbReference>
<gene>
    <name evidence="9" type="ORF">KCQ71_04655</name>
</gene>
<feature type="domain" description="ABC transmembrane type-1" evidence="8">
    <location>
        <begin position="79"/>
        <end position="292"/>
    </location>
</feature>
<keyword evidence="10" id="KW-1185">Reference proteome</keyword>
<dbReference type="InterPro" id="IPR000515">
    <property type="entry name" value="MetI-like"/>
</dbReference>
<sequence>MMTVEAPAPDRLHEPPTQRRRMRRIPPWLLPLLPVLLLIAGLLIWPMVQALVESVSVDGQWSTSAYEQVLGDAVFQQALRYTLVFTAATIALELLLGFGAASLLDGMRARTRKLLTAALMLPYLIAPVAAGLIWRLMLDYSIGTINWGLGLVGIEAVNWLGSASPAFWATVLSEVWRSTPFVLIILLAGMAAMPTDVLEAARVDGASRAQVFAFIKLPLLRPAIAVALLFQTIFKLRLFELPFILTGGGPGNSTTPLGLLVHQYYFRYANTATASVVSVVLLVLGAVIAFAYIRWVYREVDA</sequence>
<feature type="transmembrane region" description="Helical" evidence="7">
    <location>
        <begin position="81"/>
        <end position="104"/>
    </location>
</feature>
<evidence type="ECO:0000313" key="9">
    <source>
        <dbReference type="EMBL" id="MBZ2195430.1"/>
    </source>
</evidence>
<feature type="transmembrane region" description="Helical" evidence="7">
    <location>
        <begin position="181"/>
        <end position="201"/>
    </location>
</feature>
<comment type="similarity">
    <text evidence="7">Belongs to the binding-protein-dependent transport system permease family.</text>
</comment>
<evidence type="ECO:0000256" key="5">
    <source>
        <dbReference type="ARBA" id="ARBA00022989"/>
    </source>
</evidence>
<dbReference type="Pfam" id="PF00528">
    <property type="entry name" value="BPD_transp_1"/>
    <property type="match status" value="1"/>
</dbReference>
<keyword evidence="6 7" id="KW-0472">Membrane</keyword>
<evidence type="ECO:0000256" key="1">
    <source>
        <dbReference type="ARBA" id="ARBA00004651"/>
    </source>
</evidence>
<keyword evidence="3" id="KW-1003">Cell membrane</keyword>
<accession>A0ABS7S6R9</accession>
<proteinExistence type="inferred from homology"/>
<feature type="transmembrane region" description="Helical" evidence="7">
    <location>
        <begin position="272"/>
        <end position="293"/>
    </location>
</feature>
<dbReference type="EMBL" id="JAGSHT010000004">
    <property type="protein sequence ID" value="MBZ2195430.1"/>
    <property type="molecule type" value="Genomic_DNA"/>
</dbReference>
<evidence type="ECO:0000256" key="7">
    <source>
        <dbReference type="RuleBase" id="RU363032"/>
    </source>
</evidence>
<dbReference type="RefSeq" id="WP_223403360.1">
    <property type="nucleotide sequence ID" value="NZ_JAGSHT010000004.1"/>
</dbReference>
<dbReference type="PANTHER" id="PTHR43005">
    <property type="entry name" value="BLR7065 PROTEIN"/>
    <property type="match status" value="1"/>
</dbReference>
<reference evidence="9 10" key="1">
    <citation type="submission" date="2021-04" db="EMBL/GenBank/DDBJ databases">
        <title>Ruania sp. nov., isolated from sandy soil of mangrove forest.</title>
        <authorList>
            <person name="Ge X."/>
            <person name="Huang R."/>
            <person name="Liu W."/>
        </authorList>
    </citation>
    <scope>NUCLEOTIDE SEQUENCE [LARGE SCALE GENOMIC DNA]</scope>
    <source>
        <strain evidence="9 10">N2-46</strain>
    </source>
</reference>
<evidence type="ECO:0000313" key="10">
    <source>
        <dbReference type="Proteomes" id="UP000826651"/>
    </source>
</evidence>
<evidence type="ECO:0000256" key="3">
    <source>
        <dbReference type="ARBA" id="ARBA00022475"/>
    </source>
</evidence>
<comment type="subcellular location">
    <subcellularLocation>
        <location evidence="1 7">Cell membrane</location>
        <topology evidence="1 7">Multi-pass membrane protein</topology>
    </subcellularLocation>
</comment>
<feature type="transmembrane region" description="Helical" evidence="7">
    <location>
        <begin position="28"/>
        <end position="48"/>
    </location>
</feature>
<dbReference type="InterPro" id="IPR035906">
    <property type="entry name" value="MetI-like_sf"/>
</dbReference>
<evidence type="ECO:0000256" key="4">
    <source>
        <dbReference type="ARBA" id="ARBA00022692"/>
    </source>
</evidence>
<keyword evidence="5 7" id="KW-1133">Transmembrane helix</keyword>
<name>A0ABS7S6R9_9MICO</name>
<dbReference type="CDD" id="cd06261">
    <property type="entry name" value="TM_PBP2"/>
    <property type="match status" value="1"/>
</dbReference>
<keyword evidence="2 7" id="KW-0813">Transport</keyword>
<evidence type="ECO:0000256" key="2">
    <source>
        <dbReference type="ARBA" id="ARBA00022448"/>
    </source>
</evidence>